<evidence type="ECO:0000256" key="1">
    <source>
        <dbReference type="ARBA" id="ARBA00007572"/>
    </source>
</evidence>
<gene>
    <name evidence="7" type="ORF">BGW36DRAFT_303446</name>
</gene>
<feature type="domain" description="ATP-dependent DNA ligase family profile" evidence="6">
    <location>
        <begin position="387"/>
        <end position="532"/>
    </location>
</feature>
<dbReference type="Pfam" id="PF04675">
    <property type="entry name" value="DNA_ligase_A_N"/>
    <property type="match status" value="1"/>
</dbReference>
<dbReference type="InterPro" id="IPR012310">
    <property type="entry name" value="DNA_ligase_ATP-dep_cent"/>
</dbReference>
<dbReference type="GO" id="GO:0005524">
    <property type="term" value="F:ATP binding"/>
    <property type="evidence" value="ECO:0007669"/>
    <property type="project" value="UniProtKB-KW"/>
</dbReference>
<dbReference type="InterPro" id="IPR012308">
    <property type="entry name" value="DNA_ligase_ATP-dep_N"/>
</dbReference>
<reference evidence="7" key="1">
    <citation type="submission" date="2021-12" db="EMBL/GenBank/DDBJ databases">
        <title>Convergent genome expansion in fungi linked to evolution of root-endophyte symbiosis.</title>
        <authorList>
            <consortium name="DOE Joint Genome Institute"/>
            <person name="Ke Y.-H."/>
            <person name="Bonito G."/>
            <person name="Liao H.-L."/>
            <person name="Looney B."/>
            <person name="Rojas-Flechas A."/>
            <person name="Nash J."/>
            <person name="Hameed K."/>
            <person name="Schadt C."/>
            <person name="Martin F."/>
            <person name="Crous P.W."/>
            <person name="Miettinen O."/>
            <person name="Magnuson J.K."/>
            <person name="Labbe J."/>
            <person name="Jacobson D."/>
            <person name="Doktycz M.J."/>
            <person name="Veneault-Fourrey C."/>
            <person name="Kuo A."/>
            <person name="Mondo S."/>
            <person name="Calhoun S."/>
            <person name="Riley R."/>
            <person name="Ohm R."/>
            <person name="LaButti K."/>
            <person name="Andreopoulos B."/>
            <person name="Pangilinan J."/>
            <person name="Nolan M."/>
            <person name="Tritt A."/>
            <person name="Clum A."/>
            <person name="Lipzen A."/>
            <person name="Daum C."/>
            <person name="Barry K."/>
            <person name="Grigoriev I.V."/>
            <person name="Vilgalys R."/>
        </authorList>
    </citation>
    <scope>NUCLEOTIDE SEQUENCE</scope>
    <source>
        <strain evidence="7">PMI_201</strain>
    </source>
</reference>
<dbReference type="Gene3D" id="3.30.470.30">
    <property type="entry name" value="DNA ligase/mRNA capping enzyme"/>
    <property type="match status" value="1"/>
</dbReference>
<evidence type="ECO:0000259" key="6">
    <source>
        <dbReference type="PROSITE" id="PS50160"/>
    </source>
</evidence>
<dbReference type="PROSITE" id="PS50160">
    <property type="entry name" value="DNA_LIGASE_A3"/>
    <property type="match status" value="1"/>
</dbReference>
<dbReference type="GO" id="GO:0003677">
    <property type="term" value="F:DNA binding"/>
    <property type="evidence" value="ECO:0007669"/>
    <property type="project" value="InterPro"/>
</dbReference>
<keyword evidence="5" id="KW-0539">Nucleus</keyword>
<dbReference type="GO" id="GO:0006303">
    <property type="term" value="P:double-strand break repair via nonhomologous end joining"/>
    <property type="evidence" value="ECO:0007669"/>
    <property type="project" value="TreeGrafter"/>
</dbReference>
<dbReference type="RefSeq" id="XP_046067870.1">
    <property type="nucleotide sequence ID" value="XM_046211881.1"/>
</dbReference>
<evidence type="ECO:0000256" key="3">
    <source>
        <dbReference type="ARBA" id="ARBA00022741"/>
    </source>
</evidence>
<dbReference type="SUPFAM" id="SSF50249">
    <property type="entry name" value="Nucleic acid-binding proteins"/>
    <property type="match status" value="1"/>
</dbReference>
<keyword evidence="4" id="KW-0067">ATP-binding</keyword>
<dbReference type="AlphaFoldDB" id="A0AAD4PVW7"/>
<name>A0AAD4PVW7_9EURO</name>
<protein>
    <recommendedName>
        <fullName evidence="6">ATP-dependent DNA ligase family profile domain-containing protein</fullName>
    </recommendedName>
</protein>
<evidence type="ECO:0000256" key="4">
    <source>
        <dbReference type="ARBA" id="ARBA00022840"/>
    </source>
</evidence>
<accession>A0AAD4PVW7</accession>
<dbReference type="PANTHER" id="PTHR45997:SF2">
    <property type="entry name" value="ATP DEPENDENT DNA LIGASE DOMAIN PROTEIN (AFU_ORTHOLOGUE AFUA_5G02430)"/>
    <property type="match status" value="1"/>
</dbReference>
<comment type="similarity">
    <text evidence="1">Belongs to the ATP-dependent DNA ligase family.</text>
</comment>
<dbReference type="GO" id="GO:0006310">
    <property type="term" value="P:DNA recombination"/>
    <property type="evidence" value="ECO:0007669"/>
    <property type="project" value="InterPro"/>
</dbReference>
<dbReference type="GO" id="GO:0006297">
    <property type="term" value="P:nucleotide-excision repair, DNA gap filling"/>
    <property type="evidence" value="ECO:0007669"/>
    <property type="project" value="TreeGrafter"/>
</dbReference>
<organism evidence="7 8">
    <name type="scientific">Talaromyces proteolyticus</name>
    <dbReference type="NCBI Taxonomy" id="1131652"/>
    <lineage>
        <taxon>Eukaryota</taxon>
        <taxon>Fungi</taxon>
        <taxon>Dikarya</taxon>
        <taxon>Ascomycota</taxon>
        <taxon>Pezizomycotina</taxon>
        <taxon>Eurotiomycetes</taxon>
        <taxon>Eurotiomycetidae</taxon>
        <taxon>Eurotiales</taxon>
        <taxon>Trichocomaceae</taxon>
        <taxon>Talaromyces</taxon>
        <taxon>Talaromyces sect. Bacilispori</taxon>
    </lineage>
</organism>
<evidence type="ECO:0000256" key="5">
    <source>
        <dbReference type="ARBA" id="ARBA00023242"/>
    </source>
</evidence>
<dbReference type="InterPro" id="IPR029710">
    <property type="entry name" value="LIG4"/>
</dbReference>
<dbReference type="Proteomes" id="UP001201262">
    <property type="component" value="Unassembled WGS sequence"/>
</dbReference>
<sequence length="677" mass="77841">MPFPFSELCVLFNALDQARERKTSAHLESININNEITTDWFKRNREMIPQIGSEAVSFLSCLLPERRVDRVFDLRERRLAKLIQEAQCLGNTRFQDLQAWKTAEGPDFASCVENIMIATDAAPRSGPSVTLEEIDQTLDQIAGYSSFSSAHLSASINGKETRSAQKYQRLVSIFRRLHSSEAKWMVRMILKNYNPIPERQAILQFHFLLPDILRVQKSLEAAVKVLSIPMIRSLPVQPSKRDTHQLRQSKISNLLPEAGIMVERPEYQKARSISHCCKLAGSRLLSIERKYDGEYCQVHIDRSRGQDCIKIFSKSGRDSTDDRIGLHKALRQSLKLDSADCSFKERCIVEGELLVWNDTDQKIAPFHRIRNHVTRGGYFLGTARDLPARDDEHLMIMFYDILLLDHIVCMYEPDIQRRQRLQSLVHCIAGRADIGNRHRIDFSFLTAEKRLQQILARAITQRWEGLVLKGCYDSYLPLYRTFRPIKLKKDYIPGLGDSIDFAVVGGWRDATDEQALGIGSLRWTSFYIACLDNKEEVYGFKAKPKFRSIDIVDRHGISKHNLVFLNRRGYLELETFTTSLPQMDVNMGELQRSEGPEIFRHPFIVEVIGAGFDKPPNASYLALRFPRIQKIHDDRTFTDVVGYNELQTLAKQAIDVPDDESDEEEIWTRKLQPSAFT</sequence>
<evidence type="ECO:0000313" key="7">
    <source>
        <dbReference type="EMBL" id="KAH8691873.1"/>
    </source>
</evidence>
<dbReference type="EMBL" id="JAJTJA010000011">
    <property type="protein sequence ID" value="KAH8691873.1"/>
    <property type="molecule type" value="Genomic_DNA"/>
</dbReference>
<keyword evidence="2" id="KW-0436">Ligase</keyword>
<dbReference type="GO" id="GO:0003910">
    <property type="term" value="F:DNA ligase (ATP) activity"/>
    <property type="evidence" value="ECO:0007669"/>
    <property type="project" value="InterPro"/>
</dbReference>
<keyword evidence="8" id="KW-1185">Reference proteome</keyword>
<dbReference type="GO" id="GO:0032807">
    <property type="term" value="C:DNA ligase IV complex"/>
    <property type="evidence" value="ECO:0007669"/>
    <property type="project" value="TreeGrafter"/>
</dbReference>
<dbReference type="PANTHER" id="PTHR45997">
    <property type="entry name" value="DNA LIGASE 4"/>
    <property type="match status" value="1"/>
</dbReference>
<comment type="caution">
    <text evidence="7">The sequence shown here is derived from an EMBL/GenBank/DDBJ whole genome shotgun (WGS) entry which is preliminary data.</text>
</comment>
<keyword evidence="3" id="KW-0547">Nucleotide-binding</keyword>
<dbReference type="Gene3D" id="2.40.50.140">
    <property type="entry name" value="Nucleic acid-binding proteins"/>
    <property type="match status" value="1"/>
</dbReference>
<evidence type="ECO:0000256" key="2">
    <source>
        <dbReference type="ARBA" id="ARBA00022598"/>
    </source>
</evidence>
<dbReference type="SUPFAM" id="SSF56091">
    <property type="entry name" value="DNA ligase/mRNA capping enzyme, catalytic domain"/>
    <property type="match status" value="1"/>
</dbReference>
<proteinExistence type="inferred from homology"/>
<dbReference type="InterPro" id="IPR012340">
    <property type="entry name" value="NA-bd_OB-fold"/>
</dbReference>
<dbReference type="InterPro" id="IPR036599">
    <property type="entry name" value="DNA_ligase_N_sf"/>
</dbReference>
<dbReference type="GeneID" id="70242168"/>
<evidence type="ECO:0000313" key="8">
    <source>
        <dbReference type="Proteomes" id="UP001201262"/>
    </source>
</evidence>
<dbReference type="Gene3D" id="1.10.3260.10">
    <property type="entry name" value="DNA ligase, ATP-dependent, N-terminal domain"/>
    <property type="match status" value="1"/>
</dbReference>
<dbReference type="Pfam" id="PF01068">
    <property type="entry name" value="DNA_ligase_A_M"/>
    <property type="match status" value="1"/>
</dbReference>